<proteinExistence type="predicted"/>
<dbReference type="STRING" id="1333845.SAMN04487895_101629"/>
<gene>
    <name evidence="1" type="ORF">KP014_20690</name>
    <name evidence="2" type="ORF">SAMN04487895_101629</name>
</gene>
<organism evidence="2 3">
    <name type="scientific">Paenibacillus sophorae</name>
    <dbReference type="NCBI Taxonomy" id="1333845"/>
    <lineage>
        <taxon>Bacteria</taxon>
        <taxon>Bacillati</taxon>
        <taxon>Bacillota</taxon>
        <taxon>Bacilli</taxon>
        <taxon>Bacillales</taxon>
        <taxon>Paenibacillaceae</taxon>
        <taxon>Paenibacillus</taxon>
    </lineage>
</organism>
<dbReference type="Proteomes" id="UP000683429">
    <property type="component" value="Chromosome"/>
</dbReference>
<accession>A0A1H8GT03</accession>
<sequence>MDKIFFQDWDYTKGDPFSGEYGTRIFVNDKLVSEYSEVNKGLLMNVLKALNIEFEIVNLEYDCHEQT</sequence>
<dbReference type="Proteomes" id="UP000198809">
    <property type="component" value="Unassembled WGS sequence"/>
</dbReference>
<evidence type="ECO:0000313" key="4">
    <source>
        <dbReference type="Proteomes" id="UP000683429"/>
    </source>
</evidence>
<dbReference type="AlphaFoldDB" id="A0A1H8GT03"/>
<dbReference type="RefSeq" id="WP_036588259.1">
    <property type="nucleotide sequence ID" value="NZ_CP076607.1"/>
</dbReference>
<evidence type="ECO:0000313" key="2">
    <source>
        <dbReference type="EMBL" id="SEN46940.1"/>
    </source>
</evidence>
<dbReference type="EMBL" id="CP076607">
    <property type="protein sequence ID" value="QWU14327.1"/>
    <property type="molecule type" value="Genomic_DNA"/>
</dbReference>
<evidence type="ECO:0000313" key="1">
    <source>
        <dbReference type="EMBL" id="QWU14327.1"/>
    </source>
</evidence>
<keyword evidence="4" id="KW-1185">Reference proteome</keyword>
<name>A0A1H8GT03_9BACL</name>
<dbReference type="EMBL" id="FODH01000001">
    <property type="protein sequence ID" value="SEN46940.1"/>
    <property type="molecule type" value="Genomic_DNA"/>
</dbReference>
<protein>
    <submittedName>
        <fullName evidence="2">Uncharacterized protein</fullName>
    </submittedName>
</protein>
<reference evidence="2 3" key="1">
    <citation type="submission" date="2016-10" db="EMBL/GenBank/DDBJ databases">
        <authorList>
            <person name="de Groot N.N."/>
        </authorList>
    </citation>
    <scope>NUCLEOTIDE SEQUENCE [LARGE SCALE GENOMIC DNA]</scope>
    <source>
        <strain evidence="2 3">CGMCC 1.10238</strain>
    </source>
</reference>
<reference evidence="1 4" key="2">
    <citation type="submission" date="2021-06" db="EMBL/GenBank/DDBJ databases">
        <title>Whole genome sequence of Paenibacillus sophorae DSM23020 for comparative genomics.</title>
        <authorList>
            <person name="Kim M.-J."/>
            <person name="Lee G."/>
            <person name="Shin J.-H."/>
        </authorList>
    </citation>
    <scope>NUCLEOTIDE SEQUENCE [LARGE SCALE GENOMIC DNA]</scope>
    <source>
        <strain evidence="1 4">DSM 23020</strain>
    </source>
</reference>
<evidence type="ECO:0000313" key="3">
    <source>
        <dbReference type="Proteomes" id="UP000198809"/>
    </source>
</evidence>